<accession>A0A7X6KUP0</accession>
<feature type="domain" description="D-alanyl-D-alanine carboxypeptidase-like core" evidence="2">
    <location>
        <begin position="168"/>
        <end position="275"/>
    </location>
</feature>
<name>A0A7X6KUP0_9CELL</name>
<dbReference type="Pfam" id="PF02557">
    <property type="entry name" value="VanY"/>
    <property type="match status" value="1"/>
</dbReference>
<gene>
    <name evidence="3" type="ORF">HGA03_07890</name>
</gene>
<evidence type="ECO:0000259" key="2">
    <source>
        <dbReference type="Pfam" id="PF02557"/>
    </source>
</evidence>
<dbReference type="AlphaFoldDB" id="A0A7X6KUP0"/>
<sequence length="286" mass="29848">MASQIAPADTATPATRRQLREAEQASSRRSSRRPTAPAGETTVARQGHPAARWGVRTGVLVTLAAVTVAVPLSQQQDRSVAATGESTADDAVLPSTVEALTGTPSASLVPPSSLLSTDASVVRSEVAASRGADREILPGCTGDVSTPNAANGQLPSADLCTLWDGGTQLRADAATALAELNAMYVARFGSDMCLSSGYRTLAQQSAVKASRGSLAAATGKSNHGFGLAVDFCSGLTSGVQWEWLNENAATFGWENPAWAKPGGSGPYERWHWEYTKVQTDGFYYGE</sequence>
<dbReference type="PANTHER" id="PTHR34385:SF1">
    <property type="entry name" value="PEPTIDOGLYCAN L-ALANYL-D-GLUTAMATE ENDOPEPTIDASE CWLK"/>
    <property type="match status" value="1"/>
</dbReference>
<reference evidence="3 4" key="1">
    <citation type="submission" date="2020-04" db="EMBL/GenBank/DDBJ databases">
        <title>MicrobeNet Type strains.</title>
        <authorList>
            <person name="Nicholson A.C."/>
        </authorList>
    </citation>
    <scope>NUCLEOTIDE SEQUENCE [LARGE SCALE GENOMIC DNA]</scope>
    <source>
        <strain evidence="3 4">ATCC BAA-788</strain>
    </source>
</reference>
<evidence type="ECO:0000313" key="4">
    <source>
        <dbReference type="Proteomes" id="UP000581206"/>
    </source>
</evidence>
<dbReference type="PANTHER" id="PTHR34385">
    <property type="entry name" value="D-ALANYL-D-ALANINE CARBOXYPEPTIDASE"/>
    <property type="match status" value="1"/>
</dbReference>
<dbReference type="InterPro" id="IPR052179">
    <property type="entry name" value="DD-CPase-like"/>
</dbReference>
<dbReference type="Gene3D" id="3.30.1380.10">
    <property type="match status" value="1"/>
</dbReference>
<feature type="compositionally biased region" description="Low complexity" evidence="1">
    <location>
        <begin position="1"/>
        <end position="15"/>
    </location>
</feature>
<protein>
    <submittedName>
        <fullName evidence="3">Peptidase M15</fullName>
    </submittedName>
</protein>
<dbReference type="InterPro" id="IPR003709">
    <property type="entry name" value="VanY-like_core_dom"/>
</dbReference>
<dbReference type="InterPro" id="IPR009045">
    <property type="entry name" value="Zn_M74/Hedgehog-like"/>
</dbReference>
<proteinExistence type="predicted"/>
<organism evidence="3 4">
    <name type="scientific">Cellulomonas denverensis</name>
    <dbReference type="NCBI Taxonomy" id="264297"/>
    <lineage>
        <taxon>Bacteria</taxon>
        <taxon>Bacillati</taxon>
        <taxon>Actinomycetota</taxon>
        <taxon>Actinomycetes</taxon>
        <taxon>Micrococcales</taxon>
        <taxon>Cellulomonadaceae</taxon>
        <taxon>Cellulomonas</taxon>
    </lineage>
</organism>
<dbReference type="GO" id="GO:0006508">
    <property type="term" value="P:proteolysis"/>
    <property type="evidence" value="ECO:0007669"/>
    <property type="project" value="InterPro"/>
</dbReference>
<dbReference type="EMBL" id="JAAXOX010000003">
    <property type="protein sequence ID" value="NKY22589.1"/>
    <property type="molecule type" value="Genomic_DNA"/>
</dbReference>
<dbReference type="SUPFAM" id="SSF55166">
    <property type="entry name" value="Hedgehog/DD-peptidase"/>
    <property type="match status" value="1"/>
</dbReference>
<feature type="region of interest" description="Disordered" evidence="1">
    <location>
        <begin position="1"/>
        <end position="49"/>
    </location>
</feature>
<comment type="caution">
    <text evidence="3">The sequence shown here is derived from an EMBL/GenBank/DDBJ whole genome shotgun (WGS) entry which is preliminary data.</text>
</comment>
<keyword evidence="4" id="KW-1185">Reference proteome</keyword>
<dbReference type="CDD" id="cd14814">
    <property type="entry name" value="Peptidase_M15"/>
    <property type="match status" value="1"/>
</dbReference>
<dbReference type="GO" id="GO:0008233">
    <property type="term" value="F:peptidase activity"/>
    <property type="evidence" value="ECO:0007669"/>
    <property type="project" value="InterPro"/>
</dbReference>
<dbReference type="RefSeq" id="WP_168629709.1">
    <property type="nucleotide sequence ID" value="NZ_BONL01000004.1"/>
</dbReference>
<evidence type="ECO:0000313" key="3">
    <source>
        <dbReference type="EMBL" id="NKY22589.1"/>
    </source>
</evidence>
<dbReference type="Proteomes" id="UP000581206">
    <property type="component" value="Unassembled WGS sequence"/>
</dbReference>
<evidence type="ECO:0000256" key="1">
    <source>
        <dbReference type="SAM" id="MobiDB-lite"/>
    </source>
</evidence>